<organism evidence="1 2">
    <name type="scientific">Halobacillus shinanisalinarum</name>
    <dbReference type="NCBI Taxonomy" id="2932258"/>
    <lineage>
        <taxon>Bacteria</taxon>
        <taxon>Bacillati</taxon>
        <taxon>Bacillota</taxon>
        <taxon>Bacilli</taxon>
        <taxon>Bacillales</taxon>
        <taxon>Bacillaceae</taxon>
        <taxon>Halobacillus</taxon>
    </lineage>
</organism>
<name>A0ABY4H1Q9_9BACI</name>
<gene>
    <name evidence="1" type="ORF">MUO14_05315</name>
</gene>
<reference evidence="1 2" key="1">
    <citation type="submission" date="2022-04" db="EMBL/GenBank/DDBJ databases">
        <title>Halobacillus sp. isolated from saltern.</title>
        <authorList>
            <person name="Won M."/>
            <person name="Lee C.-M."/>
            <person name="Woen H.-Y."/>
            <person name="Kwon S.-W."/>
        </authorList>
    </citation>
    <scope>NUCLEOTIDE SEQUENCE [LARGE SCALE GENOMIC DNA]</scope>
    <source>
        <strain evidence="1 2">SSTM10-2</strain>
    </source>
</reference>
<keyword evidence="2" id="KW-1185">Reference proteome</keyword>
<sequence>MTLPVVDLGLMAEHLTTHKGIISKLKRYHSMVSIVALKEILSIQKIR</sequence>
<accession>A0ABY4H1Q9</accession>
<evidence type="ECO:0000313" key="1">
    <source>
        <dbReference type="EMBL" id="UOQ94376.1"/>
    </source>
</evidence>
<protein>
    <submittedName>
        <fullName evidence="1">Uncharacterized protein</fullName>
    </submittedName>
</protein>
<proteinExistence type="predicted"/>
<dbReference type="Proteomes" id="UP000831880">
    <property type="component" value="Chromosome"/>
</dbReference>
<evidence type="ECO:0000313" key="2">
    <source>
        <dbReference type="Proteomes" id="UP000831880"/>
    </source>
</evidence>
<dbReference type="EMBL" id="CP095074">
    <property type="protein sequence ID" value="UOQ94376.1"/>
    <property type="molecule type" value="Genomic_DNA"/>
</dbReference>
<dbReference type="RefSeq" id="WP_244754038.1">
    <property type="nucleotide sequence ID" value="NZ_CP095074.1"/>
</dbReference>